<feature type="domain" description="Large ribosomal subunit protein mL46 N-terminal" evidence="9">
    <location>
        <begin position="75"/>
        <end position="212"/>
    </location>
</feature>
<dbReference type="CDD" id="cd04661">
    <property type="entry name" value="NUDIX_MRP_L46"/>
    <property type="match status" value="1"/>
</dbReference>
<dbReference type="InterPro" id="IPR033650">
    <property type="entry name" value="Ribosomal_mL46_NUDIX"/>
</dbReference>
<accession>A0A0C3D787</accession>
<evidence type="ECO:0000256" key="7">
    <source>
        <dbReference type="ARBA" id="ARBA00035190"/>
    </source>
</evidence>
<evidence type="ECO:0000256" key="2">
    <source>
        <dbReference type="ARBA" id="ARBA00009070"/>
    </source>
</evidence>
<dbReference type="GO" id="GO:0005762">
    <property type="term" value="C:mitochondrial large ribosomal subunit"/>
    <property type="evidence" value="ECO:0007669"/>
    <property type="project" value="TreeGrafter"/>
</dbReference>
<dbReference type="Pfam" id="PF11788">
    <property type="entry name" value="MRP-L46"/>
    <property type="match status" value="1"/>
</dbReference>
<dbReference type="GO" id="GO:0005743">
    <property type="term" value="C:mitochondrial inner membrane"/>
    <property type="evidence" value="ECO:0007669"/>
    <property type="project" value="UniProtKB-ARBA"/>
</dbReference>
<evidence type="ECO:0000256" key="5">
    <source>
        <dbReference type="ARBA" id="ARBA00023128"/>
    </source>
</evidence>
<sequence>MTASSRGSKAAALLMRSSRQTHPRVCADCTTLISRPSQRSYSTAAAEASPTPLDVPSTPLVPPVTSTAPNAAHDYSIHSGILLSRPPLLTKPPTPFEESFYFYQKRLNERLTMPFTRYFYFKKDTPALLDWKLKARERSWQPARELGGYNPYSEDAWNDELLVGDKLSATTEMVETIVQEGVPRAVEKGKGSSGEDLKDAMQRPLSRITDADRRGDETRLDRKLNRTLYLCVKREKSGWGFPAGVLEGKENLRDAAERILTQTAGLNMNTWIIGHAPAGHHIISPYYNEQKLERPGVKTFFMRARIMAGQANLKDNLFGLSEFKWLTKQEVEKHVAPRYFSAVRNMMHDR</sequence>
<feature type="region of interest" description="Disordered" evidence="8">
    <location>
        <begin position="181"/>
        <end position="203"/>
    </location>
</feature>
<gene>
    <name evidence="10" type="ORF">OIDMADRAFT_22104</name>
</gene>
<dbReference type="FunCoup" id="A0A0C3D787">
    <property type="interactions" value="461"/>
</dbReference>
<feature type="region of interest" description="Disordered" evidence="8">
    <location>
        <begin position="40"/>
        <end position="67"/>
    </location>
</feature>
<dbReference type="AlphaFoldDB" id="A0A0C3D787"/>
<dbReference type="OrthoDB" id="414075at2759"/>
<dbReference type="EMBL" id="KN832870">
    <property type="protein sequence ID" value="KIN07209.1"/>
    <property type="molecule type" value="Genomic_DNA"/>
</dbReference>
<feature type="compositionally biased region" description="Basic and acidic residues" evidence="8">
    <location>
        <begin position="185"/>
        <end position="201"/>
    </location>
</feature>
<keyword evidence="11" id="KW-1185">Reference proteome</keyword>
<proteinExistence type="inferred from homology"/>
<dbReference type="InterPro" id="IPR015797">
    <property type="entry name" value="NUDIX_hydrolase-like_dom_sf"/>
</dbReference>
<dbReference type="InterPro" id="IPR021757">
    <property type="entry name" value="Ribosomal_mL46_N"/>
</dbReference>
<comment type="similarity">
    <text evidence="2">Belongs to the mitochondrion-specific ribosomal protein mL46 family.</text>
</comment>
<evidence type="ECO:0000256" key="6">
    <source>
        <dbReference type="ARBA" id="ARBA00023274"/>
    </source>
</evidence>
<feature type="compositionally biased region" description="Low complexity" evidence="8">
    <location>
        <begin position="49"/>
        <end position="67"/>
    </location>
</feature>
<organism evidence="10 11">
    <name type="scientific">Oidiodendron maius (strain Zn)</name>
    <dbReference type="NCBI Taxonomy" id="913774"/>
    <lineage>
        <taxon>Eukaryota</taxon>
        <taxon>Fungi</taxon>
        <taxon>Dikarya</taxon>
        <taxon>Ascomycota</taxon>
        <taxon>Pezizomycotina</taxon>
        <taxon>Leotiomycetes</taxon>
        <taxon>Leotiomycetes incertae sedis</taxon>
        <taxon>Myxotrichaceae</taxon>
        <taxon>Oidiodendron</taxon>
    </lineage>
</organism>
<evidence type="ECO:0000313" key="10">
    <source>
        <dbReference type="EMBL" id="KIN07209.1"/>
    </source>
</evidence>
<protein>
    <recommendedName>
        <fullName evidence="7">Large ribosomal subunit protein mL46</fullName>
    </recommendedName>
</protein>
<evidence type="ECO:0000256" key="1">
    <source>
        <dbReference type="ARBA" id="ARBA00004173"/>
    </source>
</evidence>
<dbReference type="Proteomes" id="UP000054321">
    <property type="component" value="Unassembled WGS sequence"/>
</dbReference>
<keyword evidence="6" id="KW-0687">Ribonucleoprotein</keyword>
<reference evidence="11" key="2">
    <citation type="submission" date="2015-01" db="EMBL/GenBank/DDBJ databases">
        <title>Evolutionary Origins and Diversification of the Mycorrhizal Mutualists.</title>
        <authorList>
            <consortium name="DOE Joint Genome Institute"/>
            <consortium name="Mycorrhizal Genomics Consortium"/>
            <person name="Kohler A."/>
            <person name="Kuo A."/>
            <person name="Nagy L.G."/>
            <person name="Floudas D."/>
            <person name="Copeland A."/>
            <person name="Barry K.W."/>
            <person name="Cichocki N."/>
            <person name="Veneault-Fourrey C."/>
            <person name="LaButti K."/>
            <person name="Lindquist E.A."/>
            <person name="Lipzen A."/>
            <person name="Lundell T."/>
            <person name="Morin E."/>
            <person name="Murat C."/>
            <person name="Riley R."/>
            <person name="Ohm R."/>
            <person name="Sun H."/>
            <person name="Tunlid A."/>
            <person name="Henrissat B."/>
            <person name="Grigoriev I.V."/>
            <person name="Hibbett D.S."/>
            <person name="Martin F."/>
        </authorList>
    </citation>
    <scope>NUCLEOTIDE SEQUENCE [LARGE SCALE GENOMIC DNA]</scope>
    <source>
        <strain evidence="11">Zn</strain>
    </source>
</reference>
<dbReference type="PANTHER" id="PTHR13124">
    <property type="entry name" value="39S RIBOSOMAL PROTEIN L46, MITOCHONDRIAL PRECURSOR-RELATED"/>
    <property type="match status" value="1"/>
</dbReference>
<dbReference type="SUPFAM" id="SSF55811">
    <property type="entry name" value="Nudix"/>
    <property type="match status" value="1"/>
</dbReference>
<dbReference type="PANTHER" id="PTHR13124:SF12">
    <property type="entry name" value="LARGE RIBOSOMAL SUBUNIT PROTEIN ML46"/>
    <property type="match status" value="1"/>
</dbReference>
<comment type="subcellular location">
    <subcellularLocation>
        <location evidence="1">Mitochondrion</location>
    </subcellularLocation>
</comment>
<keyword evidence="3" id="KW-0809">Transit peptide</keyword>
<dbReference type="HOGENOM" id="CLU_040204_1_1_1"/>
<dbReference type="STRING" id="913774.A0A0C3D787"/>
<keyword evidence="5" id="KW-0496">Mitochondrion</keyword>
<dbReference type="FunFam" id="3.90.79.10:FF:000018">
    <property type="entry name" value="39S ribosomal protein L46, mitochondrial"/>
    <property type="match status" value="1"/>
</dbReference>
<reference evidence="10 11" key="1">
    <citation type="submission" date="2014-04" db="EMBL/GenBank/DDBJ databases">
        <authorList>
            <consortium name="DOE Joint Genome Institute"/>
            <person name="Kuo A."/>
            <person name="Martino E."/>
            <person name="Perotto S."/>
            <person name="Kohler A."/>
            <person name="Nagy L.G."/>
            <person name="Floudas D."/>
            <person name="Copeland A."/>
            <person name="Barry K.W."/>
            <person name="Cichocki N."/>
            <person name="Veneault-Fourrey C."/>
            <person name="LaButti K."/>
            <person name="Lindquist E.A."/>
            <person name="Lipzen A."/>
            <person name="Lundell T."/>
            <person name="Morin E."/>
            <person name="Murat C."/>
            <person name="Sun H."/>
            <person name="Tunlid A."/>
            <person name="Henrissat B."/>
            <person name="Grigoriev I.V."/>
            <person name="Hibbett D.S."/>
            <person name="Martin F."/>
            <person name="Nordberg H.P."/>
            <person name="Cantor M.N."/>
            <person name="Hua S.X."/>
        </authorList>
    </citation>
    <scope>NUCLEOTIDE SEQUENCE [LARGE SCALE GENOMIC DNA]</scope>
    <source>
        <strain evidence="10 11">Zn</strain>
    </source>
</reference>
<dbReference type="Gene3D" id="3.90.79.10">
    <property type="entry name" value="Nucleoside Triphosphate Pyrophosphohydrolase"/>
    <property type="match status" value="1"/>
</dbReference>
<name>A0A0C3D787_OIDMZ</name>
<keyword evidence="4" id="KW-0689">Ribosomal protein</keyword>
<evidence type="ECO:0000313" key="11">
    <source>
        <dbReference type="Proteomes" id="UP000054321"/>
    </source>
</evidence>
<dbReference type="InParanoid" id="A0A0C3D787"/>
<evidence type="ECO:0000256" key="3">
    <source>
        <dbReference type="ARBA" id="ARBA00022946"/>
    </source>
</evidence>
<dbReference type="InterPro" id="IPR040008">
    <property type="entry name" value="Ribosomal_mL46"/>
</dbReference>
<evidence type="ECO:0000259" key="9">
    <source>
        <dbReference type="Pfam" id="PF11788"/>
    </source>
</evidence>
<evidence type="ECO:0000256" key="4">
    <source>
        <dbReference type="ARBA" id="ARBA00022980"/>
    </source>
</evidence>
<evidence type="ECO:0000256" key="8">
    <source>
        <dbReference type="SAM" id="MobiDB-lite"/>
    </source>
</evidence>
<dbReference type="GO" id="GO:0003735">
    <property type="term" value="F:structural constituent of ribosome"/>
    <property type="evidence" value="ECO:0007669"/>
    <property type="project" value="InterPro"/>
</dbReference>